<dbReference type="InterPro" id="IPR023378">
    <property type="entry name" value="YheA/YmcA-like_dom_sf"/>
</dbReference>
<organism evidence="1">
    <name type="scientific">Staphylococcus simulans</name>
    <dbReference type="NCBI Taxonomy" id="1286"/>
    <lineage>
        <taxon>Bacteria</taxon>
        <taxon>Bacillati</taxon>
        <taxon>Bacillota</taxon>
        <taxon>Bacilli</taxon>
        <taxon>Bacillales</taxon>
        <taxon>Staphylococcaceae</taxon>
        <taxon>Staphylococcus</taxon>
    </lineage>
</organism>
<sequence length="151" mass="17396">MEGDNMINSEIIEVLDGVDEVSEMILNSEIYQEYIAARQAMNEDEAAQIHYQTFMKYKERYDEVMRFGKYHPDYQTVTRATRKSKRAYDMVPSVMAYKQKETELQNLVDEVITIIATSISDNVKIEVGNPFFRTDMHGCSTGGTCQCQIHA</sequence>
<dbReference type="SUPFAM" id="SSF158622">
    <property type="entry name" value="YheA/YmcA-like"/>
    <property type="match status" value="1"/>
</dbReference>
<gene>
    <name evidence="1" type="ORF">SSLFYP27_00169</name>
</gene>
<reference evidence="1" key="1">
    <citation type="submission" date="2019-11" db="EMBL/GenBank/DDBJ databases">
        <authorList>
            <person name="Feng L."/>
        </authorList>
    </citation>
    <scope>NUCLEOTIDE SEQUENCE</scope>
    <source>
        <strain evidence="1">SsimulansLFYP27</strain>
    </source>
</reference>
<dbReference type="AlphaFoldDB" id="A0A6N3DYP0"/>
<dbReference type="PANTHER" id="PTHR38448">
    <property type="entry name" value="REGULATORY PROTEIN YLBF-RELATED"/>
    <property type="match status" value="1"/>
</dbReference>
<name>A0A6N3DYP0_STASI</name>
<protein>
    <recommendedName>
        <fullName evidence="2">YlbF family regulator</fullName>
    </recommendedName>
</protein>
<evidence type="ECO:0000313" key="1">
    <source>
        <dbReference type="EMBL" id="VYU31601.1"/>
    </source>
</evidence>
<proteinExistence type="predicted"/>
<accession>A0A6N3DYP0</accession>
<dbReference type="InterPro" id="IPR010368">
    <property type="entry name" value="Com_YlbF"/>
</dbReference>
<dbReference type="InterPro" id="IPR052767">
    <property type="entry name" value="Bact_com_dev_regulator"/>
</dbReference>
<evidence type="ECO:0008006" key="2">
    <source>
        <dbReference type="Google" id="ProtNLM"/>
    </source>
</evidence>
<dbReference type="Gene3D" id="1.20.1500.10">
    <property type="entry name" value="YheA/YmcA-like"/>
    <property type="match status" value="1"/>
</dbReference>
<dbReference type="Pfam" id="PF06133">
    <property type="entry name" value="Com_YlbF"/>
    <property type="match status" value="1"/>
</dbReference>
<dbReference type="PANTHER" id="PTHR38448:SF2">
    <property type="entry name" value="REGULATORY PROTEIN YLBF"/>
    <property type="match status" value="1"/>
</dbReference>
<dbReference type="EMBL" id="CACRUO010000045">
    <property type="protein sequence ID" value="VYU31601.1"/>
    <property type="molecule type" value="Genomic_DNA"/>
</dbReference>